<dbReference type="Proteomes" id="UP000309544">
    <property type="component" value="Unassembled WGS sequence"/>
</dbReference>
<sequence length="332" mass="38412">MSNVICSCTLGHYARVRQQLSKKLHNEIEEIYGPPEEEDANSTLYEIELKCCRKEFFENATGTPLEIGDMVILESDGGEDFGVVYSAGRIARKKFKLKGLDRSKEPLDKIIRLATDQDKAIRKTTLEREPEIRRLCHEKVERHNLSLKLVDIDFRFDQQKVTVFYTATHRIDFRSLVRDLASDFHARIQMVQITTREEARRANSFGACGCSLCCSSWMQKIHANPFSEKQEMFEPQHQHQSDNAHNMIGQCNRPKCCLSYNKPDKSQNRRQQRQKKEEWPPVGSKVNTPDGTAIIESIEFGKKEINLRFPETNEPKTLGLDEFKALFVKKKK</sequence>
<dbReference type="AlphaFoldDB" id="A0A5C4S3R0"/>
<dbReference type="PANTHER" id="PTHR43830:SF3">
    <property type="entry name" value="PROTEIN PSP1"/>
    <property type="match status" value="1"/>
</dbReference>
<evidence type="ECO:0000313" key="4">
    <source>
        <dbReference type="Proteomes" id="UP000309544"/>
    </source>
</evidence>
<dbReference type="InterPro" id="IPR007557">
    <property type="entry name" value="PSP1_C"/>
</dbReference>
<comment type="caution">
    <text evidence="3">The sequence shown here is derived from an EMBL/GenBank/DDBJ whole genome shotgun (WGS) entry which is preliminary data.</text>
</comment>
<dbReference type="EMBL" id="VDCI01000002">
    <property type="protein sequence ID" value="TNJ37421.1"/>
    <property type="molecule type" value="Genomic_DNA"/>
</dbReference>
<dbReference type="GO" id="GO:0005737">
    <property type="term" value="C:cytoplasm"/>
    <property type="evidence" value="ECO:0007669"/>
    <property type="project" value="TreeGrafter"/>
</dbReference>
<evidence type="ECO:0000259" key="2">
    <source>
        <dbReference type="PROSITE" id="PS51411"/>
    </source>
</evidence>
<dbReference type="NCBIfam" id="NF041131">
    <property type="entry name" value="RicT_YaaT_fam"/>
    <property type="match status" value="1"/>
</dbReference>
<name>A0A5C4S3R0_PROVB</name>
<dbReference type="RefSeq" id="WP_068866829.1">
    <property type="nucleotide sequence ID" value="NZ_VDCI01000002.1"/>
</dbReference>
<protein>
    <recommendedName>
        <fullName evidence="2">PSP1 C-terminal domain-containing protein</fullName>
    </recommendedName>
</protein>
<dbReference type="Pfam" id="PF04468">
    <property type="entry name" value="PSP1"/>
    <property type="match status" value="1"/>
</dbReference>
<evidence type="ECO:0000313" key="3">
    <source>
        <dbReference type="EMBL" id="TNJ37421.1"/>
    </source>
</evidence>
<accession>A0A5C4S3R0</accession>
<organism evidence="3 4">
    <name type="scientific">Prosthecochloris vibrioformis</name>
    <name type="common">Chlorobium vibrioforme</name>
    <dbReference type="NCBI Taxonomy" id="1098"/>
    <lineage>
        <taxon>Bacteria</taxon>
        <taxon>Pseudomonadati</taxon>
        <taxon>Chlorobiota</taxon>
        <taxon>Chlorobiia</taxon>
        <taxon>Chlorobiales</taxon>
        <taxon>Chlorobiaceae</taxon>
        <taxon>Prosthecochloris</taxon>
    </lineage>
</organism>
<gene>
    <name evidence="3" type="ORF">FGF68_04220</name>
</gene>
<evidence type="ECO:0000256" key="1">
    <source>
        <dbReference type="SAM" id="MobiDB-lite"/>
    </source>
</evidence>
<dbReference type="PROSITE" id="PS51411">
    <property type="entry name" value="PSP1_C"/>
    <property type="match status" value="1"/>
</dbReference>
<feature type="region of interest" description="Disordered" evidence="1">
    <location>
        <begin position="262"/>
        <end position="291"/>
    </location>
</feature>
<proteinExistence type="predicted"/>
<dbReference type="InterPro" id="IPR047767">
    <property type="entry name" value="PSP1-like"/>
</dbReference>
<dbReference type="PANTHER" id="PTHR43830">
    <property type="entry name" value="PROTEIN PSP1"/>
    <property type="match status" value="1"/>
</dbReference>
<feature type="domain" description="PSP1 C-terminal" evidence="2">
    <location>
        <begin position="108"/>
        <end position="193"/>
    </location>
</feature>
<reference evidence="3 4" key="1">
    <citation type="submission" date="2019-05" db="EMBL/GenBank/DDBJ databases">
        <title>Draft Whole-Genome sequence of the green sulfur bacterium Prosthecochloris vibrioformis DSM 260.</title>
        <authorList>
            <person name="Meyer T.E."/>
            <person name="Kyndt J.A."/>
        </authorList>
    </citation>
    <scope>NUCLEOTIDE SEQUENCE [LARGE SCALE GENOMIC DNA]</scope>
    <source>
        <strain evidence="3 4">DSM 260</strain>
    </source>
</reference>
<keyword evidence="4" id="KW-1185">Reference proteome</keyword>